<dbReference type="Proteomes" id="UP001497382">
    <property type="component" value="Unassembled WGS sequence"/>
</dbReference>
<dbReference type="AlphaFoldDB" id="A0AAV1ZG04"/>
<dbReference type="InterPro" id="IPR003656">
    <property type="entry name" value="Znf_BED"/>
</dbReference>
<dbReference type="SUPFAM" id="SSF57667">
    <property type="entry name" value="beta-beta-alpha zinc fingers"/>
    <property type="match status" value="1"/>
</dbReference>
<dbReference type="Pfam" id="PF02892">
    <property type="entry name" value="zf-BED"/>
    <property type="match status" value="1"/>
</dbReference>
<proteinExistence type="predicted"/>
<evidence type="ECO:0000256" key="3">
    <source>
        <dbReference type="ARBA" id="ARBA00022833"/>
    </source>
</evidence>
<evidence type="ECO:0000256" key="1">
    <source>
        <dbReference type="ARBA" id="ARBA00022723"/>
    </source>
</evidence>
<name>A0AAV1ZG04_9ARAC</name>
<dbReference type="EMBL" id="CAXIEN010000050">
    <property type="protein sequence ID" value="CAL1270676.1"/>
    <property type="molecule type" value="Genomic_DNA"/>
</dbReference>
<accession>A0AAV1ZG04</accession>
<evidence type="ECO:0000256" key="4">
    <source>
        <dbReference type="PROSITE-ProRule" id="PRU00027"/>
    </source>
</evidence>
<comment type="caution">
    <text evidence="6">The sequence shown here is derived from an EMBL/GenBank/DDBJ whole genome shotgun (WGS) entry which is preliminary data.</text>
</comment>
<evidence type="ECO:0000259" key="5">
    <source>
        <dbReference type="PROSITE" id="PS50808"/>
    </source>
</evidence>
<evidence type="ECO:0000256" key="2">
    <source>
        <dbReference type="ARBA" id="ARBA00022771"/>
    </source>
</evidence>
<protein>
    <recommendedName>
        <fullName evidence="5">BED-type domain-containing protein</fullName>
    </recommendedName>
</protein>
<evidence type="ECO:0000313" key="6">
    <source>
        <dbReference type="EMBL" id="CAL1270676.1"/>
    </source>
</evidence>
<sequence length="115" mass="13446">MSGKSESEKERKCKRSACWHFYDKTPGGGFCRICQKEILTQAGGTTNLRNHLRRRHGELWTATMENRLDPSTLSITDRRPASIIKRKNPFFKGCFVKMKQKEKRKLQRRTSALKM</sequence>
<evidence type="ECO:0000313" key="7">
    <source>
        <dbReference type="Proteomes" id="UP001497382"/>
    </source>
</evidence>
<keyword evidence="3" id="KW-0862">Zinc</keyword>
<feature type="domain" description="BED-type" evidence="5">
    <location>
        <begin position="13"/>
        <end position="63"/>
    </location>
</feature>
<keyword evidence="1" id="KW-0479">Metal-binding</keyword>
<dbReference type="GO" id="GO:0008270">
    <property type="term" value="F:zinc ion binding"/>
    <property type="evidence" value="ECO:0007669"/>
    <property type="project" value="UniProtKB-KW"/>
</dbReference>
<dbReference type="InterPro" id="IPR036236">
    <property type="entry name" value="Znf_C2H2_sf"/>
</dbReference>
<keyword evidence="2 4" id="KW-0863">Zinc-finger</keyword>
<gene>
    <name evidence="6" type="ORF">LARSCL_LOCUS5433</name>
</gene>
<reference evidence="6 7" key="1">
    <citation type="submission" date="2024-04" db="EMBL/GenBank/DDBJ databases">
        <authorList>
            <person name="Rising A."/>
            <person name="Reimegard J."/>
            <person name="Sonavane S."/>
            <person name="Akerstrom W."/>
            <person name="Nylinder S."/>
            <person name="Hedman E."/>
            <person name="Kallberg Y."/>
        </authorList>
    </citation>
    <scope>NUCLEOTIDE SEQUENCE [LARGE SCALE GENOMIC DNA]</scope>
</reference>
<organism evidence="6 7">
    <name type="scientific">Larinioides sclopetarius</name>
    <dbReference type="NCBI Taxonomy" id="280406"/>
    <lineage>
        <taxon>Eukaryota</taxon>
        <taxon>Metazoa</taxon>
        <taxon>Ecdysozoa</taxon>
        <taxon>Arthropoda</taxon>
        <taxon>Chelicerata</taxon>
        <taxon>Arachnida</taxon>
        <taxon>Araneae</taxon>
        <taxon>Araneomorphae</taxon>
        <taxon>Entelegynae</taxon>
        <taxon>Araneoidea</taxon>
        <taxon>Araneidae</taxon>
        <taxon>Larinioides</taxon>
    </lineage>
</organism>
<dbReference type="SMART" id="SM00614">
    <property type="entry name" value="ZnF_BED"/>
    <property type="match status" value="1"/>
</dbReference>
<dbReference type="GO" id="GO:0003677">
    <property type="term" value="F:DNA binding"/>
    <property type="evidence" value="ECO:0007669"/>
    <property type="project" value="InterPro"/>
</dbReference>
<keyword evidence="7" id="KW-1185">Reference proteome</keyword>
<dbReference type="PROSITE" id="PS50808">
    <property type="entry name" value="ZF_BED"/>
    <property type="match status" value="1"/>
</dbReference>